<comment type="caution">
    <text evidence="1">The sequence shown here is derived from an EMBL/GenBank/DDBJ whole genome shotgun (WGS) entry which is preliminary data.</text>
</comment>
<dbReference type="EMBL" id="JBGOGF010000007">
    <property type="protein sequence ID" value="MFA1772478.1"/>
    <property type="molecule type" value="Genomic_DNA"/>
</dbReference>
<dbReference type="RefSeq" id="WP_149100005.1">
    <property type="nucleotide sequence ID" value="NZ_BMMG01000007.1"/>
</dbReference>
<gene>
    <name evidence="2" type="ORF">ACD591_14350</name>
    <name evidence="1" type="ORF">FOE74_17880</name>
</gene>
<dbReference type="SUPFAM" id="SSF48371">
    <property type="entry name" value="ARM repeat"/>
    <property type="match status" value="1"/>
</dbReference>
<proteinExistence type="predicted"/>
<evidence type="ECO:0000313" key="4">
    <source>
        <dbReference type="Proteomes" id="UP001570846"/>
    </source>
</evidence>
<dbReference type="EMBL" id="VKKZ01000024">
    <property type="protein sequence ID" value="KAA6430977.1"/>
    <property type="molecule type" value="Genomic_DNA"/>
</dbReference>
<dbReference type="Proteomes" id="UP000323866">
    <property type="component" value="Unassembled WGS sequence"/>
</dbReference>
<sequence length="310" mass="34914">MPFEQIETLLEKYYNGETSLEEEDQLKAFFRQTKLLPDSLKAHAVQFQFYGQEQNLEMDKFLADDWLFEKIERPAPSTGGVSPKAESGSFFRTYAWQIAASISLLIIAFWTGNYFTQSDSVPNSLAPVVAQRQPVPETRQEAEPYAPVEHLEDTAPAMETTAPREAETVALSRKQPVKQVLTAHAAVRSASASERLQLVSQDLKTEGLTPQESKKVIRLLIKTMNQDGNLNVRLASCEALYQFREHKEVRKAFIQALGTQTEPLMQLTLIEMVVKLKEADAVSQLEMLMHKKGLLPIVKYKAQEGLGTLI</sequence>
<dbReference type="AlphaFoldDB" id="A0A5M8Q521"/>
<dbReference type="Proteomes" id="UP001570846">
    <property type="component" value="Unassembled WGS sequence"/>
</dbReference>
<dbReference type="OrthoDB" id="978644at2"/>
<reference evidence="2 4" key="3">
    <citation type="submission" date="2024-08" db="EMBL/GenBank/DDBJ databases">
        <authorList>
            <person name="Wei W."/>
        </authorList>
    </citation>
    <scope>NUCLEOTIDE SEQUENCE [LARGE SCALE GENOMIC DNA]</scope>
    <source>
        <strain evidence="2 4">XU2</strain>
    </source>
</reference>
<dbReference type="Gene3D" id="1.25.10.10">
    <property type="entry name" value="Leucine-rich Repeat Variant"/>
    <property type="match status" value="1"/>
</dbReference>
<reference evidence="1 3" key="1">
    <citation type="submission" date="2019-07" db="EMBL/GenBank/DDBJ databases">
        <authorList>
            <person name="Qu J.-H."/>
        </authorList>
    </citation>
    <scope>NUCLEOTIDE SEQUENCE [LARGE SCALE GENOMIC DNA]</scope>
    <source>
        <strain evidence="1 3">MDT1-10-3</strain>
    </source>
</reference>
<evidence type="ECO:0000313" key="3">
    <source>
        <dbReference type="Proteomes" id="UP000323866"/>
    </source>
</evidence>
<dbReference type="InterPro" id="IPR011989">
    <property type="entry name" value="ARM-like"/>
</dbReference>
<protein>
    <submittedName>
        <fullName evidence="1">HEAT repeat domain-containing protein</fullName>
    </submittedName>
</protein>
<reference evidence="1 3" key="2">
    <citation type="submission" date="2019-09" db="EMBL/GenBank/DDBJ databases">
        <title>A bacterium isolated from glacier soil.</title>
        <authorList>
            <person name="Liu Q."/>
        </authorList>
    </citation>
    <scope>NUCLEOTIDE SEQUENCE [LARGE SCALE GENOMIC DNA]</scope>
    <source>
        <strain evidence="1 3">MDT1-10-3</strain>
    </source>
</reference>
<keyword evidence="4" id="KW-1185">Reference proteome</keyword>
<evidence type="ECO:0000313" key="2">
    <source>
        <dbReference type="EMBL" id="MFA1772478.1"/>
    </source>
</evidence>
<evidence type="ECO:0000313" key="1">
    <source>
        <dbReference type="EMBL" id="KAA6430977.1"/>
    </source>
</evidence>
<organism evidence="1 3">
    <name type="scientific">Rufibacter glacialis</name>
    <dbReference type="NCBI Taxonomy" id="1259555"/>
    <lineage>
        <taxon>Bacteria</taxon>
        <taxon>Pseudomonadati</taxon>
        <taxon>Bacteroidota</taxon>
        <taxon>Cytophagia</taxon>
        <taxon>Cytophagales</taxon>
        <taxon>Hymenobacteraceae</taxon>
        <taxon>Rufibacter</taxon>
    </lineage>
</organism>
<accession>A0A5M8Q521</accession>
<name>A0A5M8Q521_9BACT</name>
<dbReference type="InterPro" id="IPR016024">
    <property type="entry name" value="ARM-type_fold"/>
</dbReference>